<gene>
    <name evidence="4" type="ORF">B0I26_10575</name>
</gene>
<dbReference type="PRINTS" id="PR00834">
    <property type="entry name" value="PROTEASES2C"/>
</dbReference>
<keyword evidence="1" id="KW-0378">Hydrolase</keyword>
<reference evidence="4 5" key="1">
    <citation type="submission" date="2018-06" db="EMBL/GenBank/DDBJ databases">
        <title>Genomic Encyclopedia of Type Strains, Phase III (KMG-III): the genomes of soil and plant-associated and newly described type strains.</title>
        <authorList>
            <person name="Whitman W."/>
        </authorList>
    </citation>
    <scope>NUCLEOTIDE SEQUENCE [LARGE SCALE GENOMIC DNA]</scope>
    <source>
        <strain evidence="4 5">CGMCC 1.8979</strain>
    </source>
</reference>
<dbReference type="PANTHER" id="PTHR43308:SF5">
    <property type="entry name" value="S-LAYER PROTEIN _ PEPTIDOGLYCAN ENDO-BETA-N-ACETYLGLUCOSAMINIDASE"/>
    <property type="match status" value="1"/>
</dbReference>
<keyword evidence="5" id="KW-1185">Reference proteome</keyword>
<evidence type="ECO:0000313" key="5">
    <source>
        <dbReference type="Proteomes" id="UP000248555"/>
    </source>
</evidence>
<feature type="chain" id="PRO_5039595633" evidence="2">
    <location>
        <begin position="28"/>
        <end position="756"/>
    </location>
</feature>
<dbReference type="InterPro" id="IPR051465">
    <property type="entry name" value="Cell_Envelope_Struct_Comp"/>
</dbReference>
<dbReference type="Gene3D" id="2.130.10.10">
    <property type="entry name" value="YVTN repeat-like/Quinoprotein amine dehydrogenase"/>
    <property type="match status" value="1"/>
</dbReference>
<dbReference type="PROSITE" id="PS51272">
    <property type="entry name" value="SLH"/>
    <property type="match status" value="3"/>
</dbReference>
<dbReference type="Pfam" id="PF13365">
    <property type="entry name" value="Trypsin_2"/>
    <property type="match status" value="1"/>
</dbReference>
<dbReference type="SUPFAM" id="SSF51004">
    <property type="entry name" value="C-terminal (heme d1) domain of cytochrome cd1-nitrite reductase"/>
    <property type="match status" value="1"/>
</dbReference>
<dbReference type="EMBL" id="QLMH01000005">
    <property type="protein sequence ID" value="RAK19893.1"/>
    <property type="molecule type" value="Genomic_DNA"/>
</dbReference>
<sequence>MNHVGSFKKVIFMLLSTVMVMVSVLPAAVFVEAEDTKSVFRDVTQYEKEIDYLTSLGIIQGYQDGTFQPAAPVKRLQAVQMILRTLGIEAEEASHIEFKDLKPGDYGYKEVATAVELGIVNGKNDGSFDPYGKLTRAQMAKIFANAFNLQGRTAKEFTDVKKGDWAYDYVQALAANEVTTGYPDGSFRPNALITRMHFAVFMARYINDEFKPPVKTPLTRKEVIAQKESVVMIYAYDENGEEISQGSGFVTSNGLIVTNYHVISGGTSFEVVTYKDEVYEIEGVVDYDLDYDIVLLKPYDRLPLKQLKIGSKDMVEEGDDVIAIGSPLGFYNSVSTGIVSGIRHFTEDGLDAHFIQFTAPVTFGSSGGPLFNMYGYVVGLVSFGFELGELNFALAADHIKDLLSPYVGAPFYQLSVIPVEELPVYEEEIPEDEIETDPSAEPDEIVNTEKFYLDEQLAEAIAHPSLPIIYGIDYSGNAVQINYETEEVKSISLPLPAERLYFANNELYITLLKGRHSPYWWEEDQEGAIAVIDTNTFTLKETFDIAIDPYDIVADDKYIYVSSGSGQWTYIKSYDRMTKQEVDSESIRNASYLEMHPNKSMIYAITTDTSPRDISVYTISNGQFTGHYDSPYHGDYEMSTDMTISADGKYIFNHIGTVFRATNLQSTNMTYVTSIDPFSAIAFDQAENVFYTGTDDLITMYDSKSFEILNNWYVDGTVDRLFVRDGKLIMLTTEMPYSTNVEVQSVQIFDPKQSLQ</sequence>
<dbReference type="InterPro" id="IPR001119">
    <property type="entry name" value="SLH_dom"/>
</dbReference>
<dbReference type="InterPro" id="IPR009003">
    <property type="entry name" value="Peptidase_S1_PA"/>
</dbReference>
<accession>A0A327YGA5</accession>
<evidence type="ECO:0000313" key="4">
    <source>
        <dbReference type="EMBL" id="RAK19893.1"/>
    </source>
</evidence>
<dbReference type="Proteomes" id="UP000248555">
    <property type="component" value="Unassembled WGS sequence"/>
</dbReference>
<dbReference type="GO" id="GO:0006508">
    <property type="term" value="P:proteolysis"/>
    <property type="evidence" value="ECO:0007669"/>
    <property type="project" value="InterPro"/>
</dbReference>
<comment type="caution">
    <text evidence="4">The sequence shown here is derived from an EMBL/GenBank/DDBJ whole genome shotgun (WGS) entry which is preliminary data.</text>
</comment>
<protein>
    <submittedName>
        <fullName evidence="4">S-layer family protein</fullName>
    </submittedName>
</protein>
<organism evidence="4 5">
    <name type="scientific">Paranoxybacillus vitaminiphilus</name>
    <dbReference type="NCBI Taxonomy" id="581036"/>
    <lineage>
        <taxon>Bacteria</taxon>
        <taxon>Bacillati</taxon>
        <taxon>Bacillota</taxon>
        <taxon>Bacilli</taxon>
        <taxon>Bacillales</taxon>
        <taxon>Anoxybacillaceae</taxon>
        <taxon>Paranoxybacillus</taxon>
    </lineage>
</organism>
<keyword evidence="2" id="KW-0732">Signal</keyword>
<dbReference type="Gene3D" id="2.40.10.120">
    <property type="match status" value="1"/>
</dbReference>
<dbReference type="GO" id="GO:0004252">
    <property type="term" value="F:serine-type endopeptidase activity"/>
    <property type="evidence" value="ECO:0007669"/>
    <property type="project" value="InterPro"/>
</dbReference>
<keyword evidence="1" id="KW-0720">Serine protease</keyword>
<name>A0A327YGA5_9BACL</name>
<evidence type="ECO:0000259" key="3">
    <source>
        <dbReference type="PROSITE" id="PS51272"/>
    </source>
</evidence>
<keyword evidence="1" id="KW-0645">Protease</keyword>
<feature type="domain" description="SLH" evidence="3">
    <location>
        <begin position="94"/>
        <end position="152"/>
    </location>
</feature>
<dbReference type="PANTHER" id="PTHR43308">
    <property type="entry name" value="OUTER MEMBRANE PROTEIN ALPHA-RELATED"/>
    <property type="match status" value="1"/>
</dbReference>
<dbReference type="InterPro" id="IPR015943">
    <property type="entry name" value="WD40/YVTN_repeat-like_dom_sf"/>
</dbReference>
<feature type="domain" description="SLH" evidence="3">
    <location>
        <begin position="33"/>
        <end position="93"/>
    </location>
</feature>
<proteinExistence type="predicted"/>
<dbReference type="SUPFAM" id="SSF50494">
    <property type="entry name" value="Trypsin-like serine proteases"/>
    <property type="match status" value="1"/>
</dbReference>
<dbReference type="InterPro" id="IPR011048">
    <property type="entry name" value="Haem_d1_sf"/>
</dbReference>
<evidence type="ECO:0000256" key="2">
    <source>
        <dbReference type="SAM" id="SignalP"/>
    </source>
</evidence>
<dbReference type="Pfam" id="PF00395">
    <property type="entry name" value="SLH"/>
    <property type="match status" value="3"/>
</dbReference>
<evidence type="ECO:0000256" key="1">
    <source>
        <dbReference type="ARBA" id="ARBA00022825"/>
    </source>
</evidence>
<dbReference type="AlphaFoldDB" id="A0A327YGA5"/>
<dbReference type="InterPro" id="IPR001940">
    <property type="entry name" value="Peptidase_S1C"/>
</dbReference>
<dbReference type="OrthoDB" id="185675at2"/>
<feature type="signal peptide" evidence="2">
    <location>
        <begin position="1"/>
        <end position="27"/>
    </location>
</feature>
<feature type="domain" description="SLH" evidence="3">
    <location>
        <begin position="153"/>
        <end position="216"/>
    </location>
</feature>